<comment type="function">
    <text evidence="1">Metalloprotease.</text>
</comment>
<keyword evidence="7 12" id="KW-0482">Metalloprotease</keyword>
<keyword evidence="4 13" id="KW-0732">Signal</keyword>
<dbReference type="EMBL" id="CAJVCH010026639">
    <property type="protein sequence ID" value="CAG7700787.1"/>
    <property type="molecule type" value="Genomic_DNA"/>
</dbReference>
<feature type="binding site" evidence="12">
    <location>
        <position position="190"/>
    </location>
    <ligand>
        <name>Zn(2+)</name>
        <dbReference type="ChEBI" id="CHEBI:29105"/>
        <note>catalytic</note>
    </ligand>
</feature>
<dbReference type="InterPro" id="IPR034035">
    <property type="entry name" value="Astacin-like_dom"/>
</dbReference>
<dbReference type="GO" id="GO:0004222">
    <property type="term" value="F:metalloendopeptidase activity"/>
    <property type="evidence" value="ECO:0007669"/>
    <property type="project" value="UniProtKB-UniRule"/>
</dbReference>
<evidence type="ECO:0000256" key="13">
    <source>
        <dbReference type="SAM" id="SignalP"/>
    </source>
</evidence>
<comment type="caution">
    <text evidence="11">Lacks conserved residue(s) required for the propagation of feature annotation.</text>
</comment>
<evidence type="ECO:0000256" key="12">
    <source>
        <dbReference type="PROSITE-ProRule" id="PRU01211"/>
    </source>
</evidence>
<keyword evidence="5 12" id="KW-0378">Hydrolase</keyword>
<keyword evidence="6 12" id="KW-0862">Zinc</keyword>
<feature type="signal peptide" evidence="13">
    <location>
        <begin position="1"/>
        <end position="22"/>
    </location>
</feature>
<feature type="disulfide bond" evidence="11">
    <location>
        <begin position="322"/>
        <end position="356"/>
    </location>
</feature>
<evidence type="ECO:0000256" key="5">
    <source>
        <dbReference type="ARBA" id="ARBA00022801"/>
    </source>
</evidence>
<evidence type="ECO:0000256" key="6">
    <source>
        <dbReference type="ARBA" id="ARBA00022833"/>
    </source>
</evidence>
<feature type="active site" evidence="12">
    <location>
        <position position="191"/>
    </location>
</feature>
<reference evidence="16" key="1">
    <citation type="submission" date="2021-06" db="EMBL/GenBank/DDBJ databases">
        <authorList>
            <person name="Hodson N. C."/>
            <person name="Mongue J. A."/>
            <person name="Jaron S. K."/>
        </authorList>
    </citation>
    <scope>NUCLEOTIDE SEQUENCE</scope>
</reference>
<comment type="caution">
    <text evidence="16">The sequence shown here is derived from an EMBL/GenBank/DDBJ whole genome shotgun (WGS) entry which is preliminary data.</text>
</comment>
<dbReference type="SMART" id="SM00235">
    <property type="entry name" value="ZnMc"/>
    <property type="match status" value="1"/>
</dbReference>
<evidence type="ECO:0000256" key="10">
    <source>
        <dbReference type="ARBA" id="ARBA00023180"/>
    </source>
</evidence>
<evidence type="ECO:0000256" key="4">
    <source>
        <dbReference type="ARBA" id="ARBA00022729"/>
    </source>
</evidence>
<dbReference type="InterPro" id="IPR003582">
    <property type="entry name" value="ShKT_dom"/>
</dbReference>
<feature type="chain" id="PRO_5035307017" description="Metalloendopeptidase" evidence="13">
    <location>
        <begin position="23"/>
        <end position="398"/>
    </location>
</feature>
<keyword evidence="10" id="KW-0325">Glycoprotein</keyword>
<feature type="domain" description="ShKT" evidence="14">
    <location>
        <begin position="322"/>
        <end position="356"/>
    </location>
</feature>
<dbReference type="Proteomes" id="UP000708208">
    <property type="component" value="Unassembled WGS sequence"/>
</dbReference>
<dbReference type="SMART" id="SM00254">
    <property type="entry name" value="ShKT"/>
    <property type="match status" value="2"/>
</dbReference>
<dbReference type="OrthoDB" id="291007at2759"/>
<sequence>MNKNVWTPVLLVASFCFQLSAGIDESHSNSKISPIVETYDLLSNVPAEPFSPTDYQNADGLMNYGIPKESMDPIELAGLYEGDIVLDKSDRSNDNDTERNAIMSDRQKWSGGIIPYFISSQFSSAERSVIARAFLEYQRQTCIVFRPRTTERDYIHIVKGSGCSSQVGRTGGGQAVTLGDGCVYPGIAIHELMHAVGFWHEQSRFDRDDYVTVYFNNINPGMEFNFRKYRWGDIQSLGISYDTASIMHYGAYAFSRDRRYPTIVPKTPNRYMGQRDGFSAKDIIKINRLYQCNTPEATTSASQITTISPWQTTTSKPVSERCVDSHHFCQQWSWNGECKRNPSWMINNCKKSCSSCEAPCSDSNQYCGVWASRGECIRNPDYMRTYCAKSCNSCAKAK</sequence>
<comment type="cofactor">
    <cofactor evidence="12">
        <name>Zn(2+)</name>
        <dbReference type="ChEBI" id="CHEBI:29105"/>
    </cofactor>
    <text evidence="12">Binds 1 zinc ion per subunit.</text>
</comment>
<dbReference type="FunFam" id="3.40.390.10:FF:000015">
    <property type="entry name" value="Meprin A subunit"/>
    <property type="match status" value="1"/>
</dbReference>
<evidence type="ECO:0000256" key="1">
    <source>
        <dbReference type="ARBA" id="ARBA00002657"/>
    </source>
</evidence>
<dbReference type="InterPro" id="IPR001506">
    <property type="entry name" value="Peptidase_M12A"/>
</dbReference>
<dbReference type="Pfam" id="PF01400">
    <property type="entry name" value="Astacin"/>
    <property type="match status" value="1"/>
</dbReference>
<dbReference type="PANTHER" id="PTHR10127:SF780">
    <property type="entry name" value="METALLOENDOPEPTIDASE"/>
    <property type="match status" value="1"/>
</dbReference>
<gene>
    <name evidence="16" type="ORF">AFUS01_LOCUS4286</name>
</gene>
<feature type="binding site" evidence="12">
    <location>
        <position position="194"/>
    </location>
    <ligand>
        <name>Zn(2+)</name>
        <dbReference type="ChEBI" id="CHEBI:29105"/>
        <note>catalytic</note>
    </ligand>
</feature>
<dbReference type="AlphaFoldDB" id="A0A8J2J722"/>
<feature type="domain" description="Peptidase M12A" evidence="15">
    <location>
        <begin position="100"/>
        <end position="293"/>
    </location>
</feature>
<feature type="binding site" evidence="12">
    <location>
        <position position="200"/>
    </location>
    <ligand>
        <name>Zn(2+)</name>
        <dbReference type="ChEBI" id="CHEBI:29105"/>
        <note>catalytic</note>
    </ligand>
</feature>
<evidence type="ECO:0000256" key="7">
    <source>
        <dbReference type="ARBA" id="ARBA00023049"/>
    </source>
</evidence>
<dbReference type="Pfam" id="PF01549">
    <property type="entry name" value="ShK"/>
    <property type="match status" value="2"/>
</dbReference>
<protein>
    <recommendedName>
        <fullName evidence="18">Metalloendopeptidase</fullName>
    </recommendedName>
</protein>
<dbReference type="PROSITE" id="PS51670">
    <property type="entry name" value="SHKT"/>
    <property type="match status" value="2"/>
</dbReference>
<keyword evidence="3 12" id="KW-0479">Metal-binding</keyword>
<feature type="domain" description="ShKT" evidence="14">
    <location>
        <begin position="360"/>
        <end position="394"/>
    </location>
</feature>
<keyword evidence="9 11" id="KW-1015">Disulfide bond</keyword>
<evidence type="ECO:0000256" key="3">
    <source>
        <dbReference type="ARBA" id="ARBA00022723"/>
    </source>
</evidence>
<evidence type="ECO:0000256" key="9">
    <source>
        <dbReference type="ARBA" id="ARBA00023157"/>
    </source>
</evidence>
<evidence type="ECO:0000313" key="17">
    <source>
        <dbReference type="Proteomes" id="UP000708208"/>
    </source>
</evidence>
<dbReference type="PANTHER" id="PTHR10127">
    <property type="entry name" value="DISCOIDIN, CUB, EGF, LAMININ , AND ZINC METALLOPROTEASE DOMAIN CONTAINING"/>
    <property type="match status" value="1"/>
</dbReference>
<dbReference type="CDD" id="cd04280">
    <property type="entry name" value="ZnMc_astacin_like"/>
    <property type="match status" value="1"/>
</dbReference>
<keyword evidence="2 12" id="KW-0645">Protease</keyword>
<evidence type="ECO:0000259" key="15">
    <source>
        <dbReference type="PROSITE" id="PS51864"/>
    </source>
</evidence>
<dbReference type="PROSITE" id="PS51864">
    <property type="entry name" value="ASTACIN"/>
    <property type="match status" value="1"/>
</dbReference>
<evidence type="ECO:0000256" key="2">
    <source>
        <dbReference type="ARBA" id="ARBA00022670"/>
    </source>
</evidence>
<feature type="disulfide bond" evidence="11">
    <location>
        <begin position="360"/>
        <end position="394"/>
    </location>
</feature>
<dbReference type="GO" id="GO:0008270">
    <property type="term" value="F:zinc ion binding"/>
    <property type="evidence" value="ECO:0007669"/>
    <property type="project" value="UniProtKB-UniRule"/>
</dbReference>
<organism evidence="16 17">
    <name type="scientific">Allacma fusca</name>
    <dbReference type="NCBI Taxonomy" id="39272"/>
    <lineage>
        <taxon>Eukaryota</taxon>
        <taxon>Metazoa</taxon>
        <taxon>Ecdysozoa</taxon>
        <taxon>Arthropoda</taxon>
        <taxon>Hexapoda</taxon>
        <taxon>Collembola</taxon>
        <taxon>Symphypleona</taxon>
        <taxon>Sminthuridae</taxon>
        <taxon>Allacma</taxon>
    </lineage>
</organism>
<keyword evidence="8" id="KW-0865">Zymogen</keyword>
<evidence type="ECO:0000313" key="16">
    <source>
        <dbReference type="EMBL" id="CAG7700787.1"/>
    </source>
</evidence>
<accession>A0A8J2J722</accession>
<name>A0A8J2J722_9HEXA</name>
<evidence type="ECO:0000256" key="11">
    <source>
        <dbReference type="PROSITE-ProRule" id="PRU01005"/>
    </source>
</evidence>
<keyword evidence="17" id="KW-1185">Reference proteome</keyword>
<evidence type="ECO:0000256" key="8">
    <source>
        <dbReference type="ARBA" id="ARBA00023145"/>
    </source>
</evidence>
<dbReference type="InterPro" id="IPR006026">
    <property type="entry name" value="Peptidase_Metallo"/>
</dbReference>
<dbReference type="GO" id="GO:0006508">
    <property type="term" value="P:proteolysis"/>
    <property type="evidence" value="ECO:0007669"/>
    <property type="project" value="UniProtKB-KW"/>
</dbReference>
<proteinExistence type="predicted"/>
<evidence type="ECO:0008006" key="18">
    <source>
        <dbReference type="Google" id="ProtNLM"/>
    </source>
</evidence>
<evidence type="ECO:0000259" key="14">
    <source>
        <dbReference type="PROSITE" id="PS51670"/>
    </source>
</evidence>